<sequence>MSVITYFHTHFDLDCEPKLSVSNVSVSCELGH</sequence>
<dbReference type="AlphaFoldDB" id="A0A9P0MCF8"/>
<gene>
    <name evidence="1" type="ORF">ACAOBT_LOCUS33440</name>
</gene>
<dbReference type="EMBL" id="CAKOFQ010008320">
    <property type="protein sequence ID" value="CAH2013387.1"/>
    <property type="molecule type" value="Genomic_DNA"/>
</dbReference>
<evidence type="ECO:0000313" key="2">
    <source>
        <dbReference type="Proteomes" id="UP001152888"/>
    </source>
</evidence>
<evidence type="ECO:0000313" key="1">
    <source>
        <dbReference type="EMBL" id="CAH2013387.1"/>
    </source>
</evidence>
<protein>
    <submittedName>
        <fullName evidence="1">Uncharacterized protein</fullName>
    </submittedName>
</protein>
<dbReference type="Proteomes" id="UP001152888">
    <property type="component" value="Unassembled WGS sequence"/>
</dbReference>
<comment type="caution">
    <text evidence="1">The sequence shown here is derived from an EMBL/GenBank/DDBJ whole genome shotgun (WGS) entry which is preliminary data.</text>
</comment>
<organism evidence="1 2">
    <name type="scientific">Acanthoscelides obtectus</name>
    <name type="common">Bean weevil</name>
    <name type="synonym">Bruchus obtectus</name>
    <dbReference type="NCBI Taxonomy" id="200917"/>
    <lineage>
        <taxon>Eukaryota</taxon>
        <taxon>Metazoa</taxon>
        <taxon>Ecdysozoa</taxon>
        <taxon>Arthropoda</taxon>
        <taxon>Hexapoda</taxon>
        <taxon>Insecta</taxon>
        <taxon>Pterygota</taxon>
        <taxon>Neoptera</taxon>
        <taxon>Endopterygota</taxon>
        <taxon>Coleoptera</taxon>
        <taxon>Polyphaga</taxon>
        <taxon>Cucujiformia</taxon>
        <taxon>Chrysomeloidea</taxon>
        <taxon>Chrysomelidae</taxon>
        <taxon>Bruchinae</taxon>
        <taxon>Bruchini</taxon>
        <taxon>Acanthoscelides</taxon>
    </lineage>
</organism>
<keyword evidence="2" id="KW-1185">Reference proteome</keyword>
<name>A0A9P0MCF8_ACAOB</name>
<proteinExistence type="predicted"/>
<reference evidence="1" key="1">
    <citation type="submission" date="2022-03" db="EMBL/GenBank/DDBJ databases">
        <authorList>
            <person name="Sayadi A."/>
        </authorList>
    </citation>
    <scope>NUCLEOTIDE SEQUENCE</scope>
</reference>
<accession>A0A9P0MCF8</accession>